<sequence length="480" mass="55641">MLTSGISNLVNTADAWRTFEQQRLDFGLRYARCQSDLRDWEIKWSQRPSSGQVNQMVEVAPALRDIKLLTMDIYCRIWEAEKSTDRAQREVTGEQNRPAVDSSRWVRRSREVTAPLQERWAKWQIKRKGVITERAMHALFNKGLMEGWLARLEKAVADLEKSSERKLEERTGANLVKRARGEEVKDAENFMSTLKSSAESLHRECTEEFSTGDWMLGLRSPQRHGSVAEWKYLVDIHFELRFRHGAPSVRDIWELKTRCEIEDEDTHDFRGKLRPILPMTNQECAPGSRTVKDITCIRQAASIKRTGSIGNLLTKNPRYFDAESWKAGVADHVHSIVNWAILLWDTKWFESLCCFGLYMESSQTTNHCMMLVGDCRCTTDHRLRRVPRRLQNLGITIAQIVLAKPLRVVDHVSGTKFQEQDEDGKWKDFRPRQLVRAIVEKSDSLGLADAIKFCLTDSEWVRNGFREAYLMEFINSIYIP</sequence>
<protein>
    <recommendedName>
        <fullName evidence="3">Prion-inhibition and propagation HeLo domain-containing protein</fullName>
    </recommendedName>
</protein>
<accession>A0ABY0FW53</accession>
<comment type="caution">
    <text evidence="1">The sequence shown here is derived from an EMBL/GenBank/DDBJ whole genome shotgun (WGS) entry which is preliminary data.</text>
</comment>
<name>A0ABY0FW53_9PLEO</name>
<reference evidence="2" key="1">
    <citation type="journal article" date="2019" name="bioRxiv">
        <title>Genomics, evolutionary history and diagnostics of the Alternaria alternata species group including apple and Asian pear pathotypes.</title>
        <authorList>
            <person name="Armitage A.D."/>
            <person name="Cockerton H.M."/>
            <person name="Sreenivasaprasad S."/>
            <person name="Woodhall J.W."/>
            <person name="Lane C.R."/>
            <person name="Harrison R.J."/>
            <person name="Clarkson J.P."/>
        </authorList>
    </citation>
    <scope>NUCLEOTIDE SEQUENCE [LARGE SCALE GENOMIC DNA]</scope>
    <source>
        <strain evidence="2">FERA 635</strain>
    </source>
</reference>
<evidence type="ECO:0008006" key="3">
    <source>
        <dbReference type="Google" id="ProtNLM"/>
    </source>
</evidence>
<evidence type="ECO:0000313" key="1">
    <source>
        <dbReference type="EMBL" id="RYN88306.1"/>
    </source>
</evidence>
<organism evidence="1 2">
    <name type="scientific">Alternaria tenuissima</name>
    <dbReference type="NCBI Taxonomy" id="119927"/>
    <lineage>
        <taxon>Eukaryota</taxon>
        <taxon>Fungi</taxon>
        <taxon>Dikarya</taxon>
        <taxon>Ascomycota</taxon>
        <taxon>Pezizomycotina</taxon>
        <taxon>Dothideomycetes</taxon>
        <taxon>Pleosporomycetidae</taxon>
        <taxon>Pleosporales</taxon>
        <taxon>Pleosporineae</taxon>
        <taxon>Pleosporaceae</taxon>
        <taxon>Alternaria</taxon>
        <taxon>Alternaria sect. Alternaria</taxon>
        <taxon>Alternaria alternata complex</taxon>
    </lineage>
</organism>
<gene>
    <name evidence="1" type="ORF">AA0119_g11955</name>
</gene>
<proteinExistence type="predicted"/>
<dbReference type="Proteomes" id="UP000293195">
    <property type="component" value="Unassembled WGS sequence"/>
</dbReference>
<dbReference type="EMBL" id="PDXF01000101">
    <property type="protein sequence ID" value="RYN88306.1"/>
    <property type="molecule type" value="Genomic_DNA"/>
</dbReference>
<keyword evidence="2" id="KW-1185">Reference proteome</keyword>
<evidence type="ECO:0000313" key="2">
    <source>
        <dbReference type="Proteomes" id="UP000293195"/>
    </source>
</evidence>